<dbReference type="OrthoDB" id="1001489at2759"/>
<name>A0A250WUM4_9CHLO</name>
<comment type="caution">
    <text evidence="3">The sequence shown here is derived from an EMBL/GenBank/DDBJ whole genome shotgun (WGS) entry which is preliminary data.</text>
</comment>
<feature type="region of interest" description="Disordered" evidence="1">
    <location>
        <begin position="329"/>
        <end position="371"/>
    </location>
</feature>
<feature type="domain" description="Peptidoglycan binding-like" evidence="2">
    <location>
        <begin position="241"/>
        <end position="273"/>
    </location>
</feature>
<proteinExistence type="predicted"/>
<dbReference type="Proteomes" id="UP000232323">
    <property type="component" value="Unassembled WGS sequence"/>
</dbReference>
<evidence type="ECO:0000313" key="3">
    <source>
        <dbReference type="EMBL" id="GAX74527.1"/>
    </source>
</evidence>
<gene>
    <name evidence="3" type="ORF">CEUSTIGMA_g1976.t1</name>
</gene>
<feature type="compositionally biased region" description="Polar residues" evidence="1">
    <location>
        <begin position="114"/>
        <end position="126"/>
    </location>
</feature>
<feature type="domain" description="Peptidoglycan binding-like" evidence="2">
    <location>
        <begin position="379"/>
        <end position="437"/>
    </location>
</feature>
<dbReference type="EMBL" id="BEGY01000008">
    <property type="protein sequence ID" value="GAX74527.1"/>
    <property type="molecule type" value="Genomic_DNA"/>
</dbReference>
<dbReference type="InterPro" id="IPR036365">
    <property type="entry name" value="PGBD-like_sf"/>
</dbReference>
<feature type="region of interest" description="Disordered" evidence="1">
    <location>
        <begin position="101"/>
        <end position="126"/>
    </location>
</feature>
<keyword evidence="4" id="KW-1185">Reference proteome</keyword>
<sequence length="492" mass="53660">MQCHRLSLGRQVVKASAIKVSSWENERNEWLSREQNLLRELAATRSQVDKLLDQHQMLLSVVLQQGSVYKSNQEALIDMSRPPPLSVPNRAHLPEQVDLTSISSSHNDSEEAATISSISDSPQDSEQNLSIQQLFREWGVVASESPFDNKAASLVTDAMREAEGKNLMTGSSGLASQAGLGEYQERESNSVVAQATKKPANNGFPPELFPGEDDIYWMGRLHVALLACGCCGWNDEMESWSYGHLTKEALISFQASQNLKATGVADKATWQALLTQLPKMAEDIHRDIREGKVPNTGSFPLILAAAPDSAAPDSAAAEALSAQVETLERMLGGSQSEDEDESLQLQLQESVRRSEEYQGGSSSKTQDVRWPIVQEGDGGKEVRMLQACLEDLGFYCGEEDMRWWMFGDTTHNSLMAFQASSGLPQSGVCEEATWRALLGPHAKAEDLLDAASSLGASPGAGQSEGSGFSDDLTLPEGRGVWLLGEQRWEKSS</sequence>
<dbReference type="SUPFAM" id="SSF47090">
    <property type="entry name" value="PGBD-like"/>
    <property type="match status" value="2"/>
</dbReference>
<dbReference type="InterPro" id="IPR002477">
    <property type="entry name" value="Peptidoglycan-bd-like"/>
</dbReference>
<organism evidence="3 4">
    <name type="scientific">Chlamydomonas eustigma</name>
    <dbReference type="NCBI Taxonomy" id="1157962"/>
    <lineage>
        <taxon>Eukaryota</taxon>
        <taxon>Viridiplantae</taxon>
        <taxon>Chlorophyta</taxon>
        <taxon>core chlorophytes</taxon>
        <taxon>Chlorophyceae</taxon>
        <taxon>CS clade</taxon>
        <taxon>Chlamydomonadales</taxon>
        <taxon>Chlamydomonadaceae</taxon>
        <taxon>Chlamydomonas</taxon>
    </lineage>
</organism>
<dbReference type="AlphaFoldDB" id="A0A250WUM4"/>
<evidence type="ECO:0000259" key="2">
    <source>
        <dbReference type="Pfam" id="PF01471"/>
    </source>
</evidence>
<protein>
    <recommendedName>
        <fullName evidence="2">Peptidoglycan binding-like domain-containing protein</fullName>
    </recommendedName>
</protein>
<dbReference type="InterPro" id="IPR036366">
    <property type="entry name" value="PGBDSf"/>
</dbReference>
<feature type="region of interest" description="Disordered" evidence="1">
    <location>
        <begin position="453"/>
        <end position="474"/>
    </location>
</feature>
<dbReference type="Pfam" id="PF01471">
    <property type="entry name" value="PG_binding_1"/>
    <property type="match status" value="2"/>
</dbReference>
<dbReference type="Gene3D" id="1.10.101.10">
    <property type="entry name" value="PGBD-like superfamily/PGBD"/>
    <property type="match status" value="2"/>
</dbReference>
<reference evidence="3 4" key="1">
    <citation type="submission" date="2017-08" db="EMBL/GenBank/DDBJ databases">
        <title>Acidophilic green algal genome provides insights into adaptation to an acidic environment.</title>
        <authorList>
            <person name="Hirooka S."/>
            <person name="Hirose Y."/>
            <person name="Kanesaki Y."/>
            <person name="Higuchi S."/>
            <person name="Fujiwara T."/>
            <person name="Onuma R."/>
            <person name="Era A."/>
            <person name="Ohbayashi R."/>
            <person name="Uzuka A."/>
            <person name="Nozaki H."/>
            <person name="Yoshikawa H."/>
            <person name="Miyagishima S.Y."/>
        </authorList>
    </citation>
    <scope>NUCLEOTIDE SEQUENCE [LARGE SCALE GENOMIC DNA]</scope>
    <source>
        <strain evidence="3 4">NIES-2499</strain>
    </source>
</reference>
<evidence type="ECO:0000313" key="4">
    <source>
        <dbReference type="Proteomes" id="UP000232323"/>
    </source>
</evidence>
<evidence type="ECO:0000256" key="1">
    <source>
        <dbReference type="SAM" id="MobiDB-lite"/>
    </source>
</evidence>
<accession>A0A250WUM4</accession>